<gene>
    <name evidence="3" type="ORF">PARHAE_01291</name>
</gene>
<organism evidence="3 4">
    <name type="scientific">Paracoccus haematequi</name>
    <dbReference type="NCBI Taxonomy" id="2491866"/>
    <lineage>
        <taxon>Bacteria</taxon>
        <taxon>Pseudomonadati</taxon>
        <taxon>Pseudomonadota</taxon>
        <taxon>Alphaproteobacteria</taxon>
        <taxon>Rhodobacterales</taxon>
        <taxon>Paracoccaceae</taxon>
        <taxon>Paracoccus</taxon>
    </lineage>
</organism>
<dbReference type="SUPFAM" id="SSF52833">
    <property type="entry name" value="Thioredoxin-like"/>
    <property type="match status" value="1"/>
</dbReference>
<dbReference type="Pfam" id="PF06764">
    <property type="entry name" value="DUF1223"/>
    <property type="match status" value="1"/>
</dbReference>
<dbReference type="RefSeq" id="WP_126153796.1">
    <property type="nucleotide sequence ID" value="NZ_UZWE01000025.1"/>
</dbReference>
<feature type="signal peptide" evidence="2">
    <location>
        <begin position="1"/>
        <end position="30"/>
    </location>
</feature>
<dbReference type="EMBL" id="UZWE01000025">
    <property type="protein sequence ID" value="VDS08108.1"/>
    <property type="molecule type" value="Genomic_DNA"/>
</dbReference>
<evidence type="ECO:0000313" key="4">
    <source>
        <dbReference type="Proteomes" id="UP000270743"/>
    </source>
</evidence>
<sequence length="335" mass="35064">MLTGTAARPSRLLAAALCSLAIAAGGSAWAQDSGPGAGGGLSAMGAPAGPGSGGPGSGGQDAEAPVIAAPSDPGRWAPSPSSTYVPSEMGGFNSFAAGDMTPPPLEHYGFNPDALPVVVELFTSQGCSSCPPADAMLAGLLDEPDILPLSFHVDYWDYLGWADSFARPEFTERQERYAMAAGERSVYTPQVIVDGQDTAVTLGPAQLMGLIDANRLSPATISIRRDTTPKGEMIELMPLSDLGGRVEILLVRYAPERRVQMTAGENRGKVITYTNVVLSLDRLAEWDGVAALRVTVSPDGTADDRFPDDTRHALLVQKEDGEDMPGPILAAIRLD</sequence>
<accession>A0A447IKS4</accession>
<evidence type="ECO:0008006" key="5">
    <source>
        <dbReference type="Google" id="ProtNLM"/>
    </source>
</evidence>
<feature type="compositionally biased region" description="Gly residues" evidence="1">
    <location>
        <begin position="35"/>
        <end position="59"/>
    </location>
</feature>
<dbReference type="InterPro" id="IPR010634">
    <property type="entry name" value="DUF1223"/>
</dbReference>
<proteinExistence type="predicted"/>
<keyword evidence="2" id="KW-0732">Signal</keyword>
<evidence type="ECO:0000256" key="2">
    <source>
        <dbReference type="SAM" id="SignalP"/>
    </source>
</evidence>
<dbReference type="OrthoDB" id="9808254at2"/>
<dbReference type="InterPro" id="IPR036249">
    <property type="entry name" value="Thioredoxin-like_sf"/>
</dbReference>
<protein>
    <recommendedName>
        <fullName evidence="5">DUF1223 domain-containing protein</fullName>
    </recommendedName>
</protein>
<keyword evidence="4" id="KW-1185">Reference proteome</keyword>
<reference evidence="3 4" key="1">
    <citation type="submission" date="2018-12" db="EMBL/GenBank/DDBJ databases">
        <authorList>
            <person name="Criscuolo A."/>
        </authorList>
    </citation>
    <scope>NUCLEOTIDE SEQUENCE [LARGE SCALE GENOMIC DNA]</scope>
    <source>
        <strain evidence="3">ACIP1116241</strain>
    </source>
</reference>
<dbReference type="AlphaFoldDB" id="A0A447IKS4"/>
<feature type="chain" id="PRO_5019127436" description="DUF1223 domain-containing protein" evidence="2">
    <location>
        <begin position="31"/>
        <end position="335"/>
    </location>
</feature>
<name>A0A447IKS4_9RHOB</name>
<evidence type="ECO:0000256" key="1">
    <source>
        <dbReference type="SAM" id="MobiDB-lite"/>
    </source>
</evidence>
<feature type="region of interest" description="Disordered" evidence="1">
    <location>
        <begin position="29"/>
        <end position="83"/>
    </location>
</feature>
<dbReference type="PANTHER" id="PTHR36057">
    <property type="match status" value="1"/>
</dbReference>
<dbReference type="Proteomes" id="UP000270743">
    <property type="component" value="Unassembled WGS sequence"/>
</dbReference>
<dbReference type="PANTHER" id="PTHR36057:SF1">
    <property type="entry name" value="LIPOPROTEIN LIPID ATTACHMENT SITE-LIKE PROTEIN, PUTATIVE (DUF1223)-RELATED"/>
    <property type="match status" value="1"/>
</dbReference>
<evidence type="ECO:0000313" key="3">
    <source>
        <dbReference type="EMBL" id="VDS08108.1"/>
    </source>
</evidence>